<comment type="similarity">
    <text evidence="2">Belongs to the TrkH potassium transport family. HKT (TC 2.A.38.3) subfamily.</text>
</comment>
<keyword evidence="5 9" id="KW-1133">Transmembrane helix</keyword>
<dbReference type="OrthoDB" id="9999863at2759"/>
<evidence type="ECO:0000313" key="10">
    <source>
        <dbReference type="EMBL" id="KAB8339217.1"/>
    </source>
</evidence>
<feature type="region of interest" description="Disordered" evidence="8">
    <location>
        <begin position="600"/>
        <end position="619"/>
    </location>
</feature>
<dbReference type="Proteomes" id="UP000327013">
    <property type="component" value="Unassembled WGS sequence"/>
</dbReference>
<evidence type="ECO:0000256" key="1">
    <source>
        <dbReference type="ARBA" id="ARBA00004141"/>
    </source>
</evidence>
<feature type="region of interest" description="Disordered" evidence="8">
    <location>
        <begin position="186"/>
        <end position="217"/>
    </location>
</feature>
<dbReference type="GO" id="GO:0140107">
    <property type="term" value="F:high-affinity potassium ion transmembrane transporter activity"/>
    <property type="evidence" value="ECO:0007669"/>
    <property type="project" value="TreeGrafter"/>
</dbReference>
<accession>A0A5N6KRS2</accession>
<keyword evidence="7 9" id="KW-0472">Membrane</keyword>
<dbReference type="Pfam" id="PF02386">
    <property type="entry name" value="TrkH"/>
    <property type="match status" value="1"/>
</dbReference>
<feature type="transmembrane region" description="Helical" evidence="9">
    <location>
        <begin position="397"/>
        <end position="418"/>
    </location>
</feature>
<organism evidence="10 11">
    <name type="scientific">Carpinus fangiana</name>
    <dbReference type="NCBI Taxonomy" id="176857"/>
    <lineage>
        <taxon>Eukaryota</taxon>
        <taxon>Viridiplantae</taxon>
        <taxon>Streptophyta</taxon>
        <taxon>Embryophyta</taxon>
        <taxon>Tracheophyta</taxon>
        <taxon>Spermatophyta</taxon>
        <taxon>Magnoliopsida</taxon>
        <taxon>eudicotyledons</taxon>
        <taxon>Gunneridae</taxon>
        <taxon>Pentapetalae</taxon>
        <taxon>rosids</taxon>
        <taxon>fabids</taxon>
        <taxon>Fagales</taxon>
        <taxon>Betulaceae</taxon>
        <taxon>Carpinus</taxon>
    </lineage>
</organism>
<feature type="region of interest" description="Disordered" evidence="8">
    <location>
        <begin position="1"/>
        <end position="23"/>
    </location>
</feature>
<feature type="region of interest" description="Disordered" evidence="8">
    <location>
        <begin position="253"/>
        <end position="278"/>
    </location>
</feature>
<proteinExistence type="inferred from homology"/>
<evidence type="ECO:0008006" key="12">
    <source>
        <dbReference type="Google" id="ProtNLM"/>
    </source>
</evidence>
<protein>
    <recommendedName>
        <fullName evidence="12">Potassium transport protein</fullName>
    </recommendedName>
</protein>
<evidence type="ECO:0000256" key="4">
    <source>
        <dbReference type="ARBA" id="ARBA00022692"/>
    </source>
</evidence>
<dbReference type="GO" id="GO:1990573">
    <property type="term" value="P:potassium ion import across plasma membrane"/>
    <property type="evidence" value="ECO:0007669"/>
    <property type="project" value="TreeGrafter"/>
</dbReference>
<dbReference type="GO" id="GO:0005886">
    <property type="term" value="C:plasma membrane"/>
    <property type="evidence" value="ECO:0007669"/>
    <property type="project" value="TreeGrafter"/>
</dbReference>
<comment type="caution">
    <text evidence="10">The sequence shown here is derived from an EMBL/GenBank/DDBJ whole genome shotgun (WGS) entry which is preliminary data.</text>
</comment>
<feature type="compositionally biased region" description="Low complexity" evidence="8">
    <location>
        <begin position="191"/>
        <end position="210"/>
    </location>
</feature>
<dbReference type="PANTHER" id="PTHR31064">
    <property type="entry name" value="POTASSIUM TRANSPORT PROTEIN DDB_G0292412-RELATED"/>
    <property type="match status" value="1"/>
</dbReference>
<dbReference type="PANTHER" id="PTHR31064:SF37">
    <property type="entry name" value="TRANSPORTER, PUTATIVE (EUROFUNG)-RELATED"/>
    <property type="match status" value="1"/>
</dbReference>
<keyword evidence="11" id="KW-1185">Reference proteome</keyword>
<evidence type="ECO:0000256" key="8">
    <source>
        <dbReference type="SAM" id="MobiDB-lite"/>
    </source>
</evidence>
<name>A0A5N6KRS2_9ROSI</name>
<comment type="subcellular location">
    <subcellularLocation>
        <location evidence="1">Membrane</location>
        <topology evidence="1">Multi-pass membrane protein</topology>
    </subcellularLocation>
</comment>
<reference evidence="10 11" key="1">
    <citation type="submission" date="2019-06" db="EMBL/GenBank/DDBJ databases">
        <title>A chromosomal-level reference genome of Carpinus fangiana (Coryloideae, Betulaceae).</title>
        <authorList>
            <person name="Yang X."/>
            <person name="Wang Z."/>
            <person name="Zhang L."/>
            <person name="Hao G."/>
            <person name="Liu J."/>
            <person name="Yang Y."/>
        </authorList>
    </citation>
    <scope>NUCLEOTIDE SEQUENCE [LARGE SCALE GENOMIC DNA]</scope>
    <source>
        <strain evidence="10">Cfa_2016G</strain>
        <tissue evidence="10">Leaf</tissue>
    </source>
</reference>
<keyword evidence="6" id="KW-0406">Ion transport</keyword>
<keyword evidence="4 9" id="KW-0812">Transmembrane</keyword>
<dbReference type="EMBL" id="VIBQ01000010">
    <property type="protein sequence ID" value="KAB8339217.1"/>
    <property type="molecule type" value="Genomic_DNA"/>
</dbReference>
<keyword evidence="3" id="KW-0813">Transport</keyword>
<evidence type="ECO:0000256" key="2">
    <source>
        <dbReference type="ARBA" id="ARBA00010864"/>
    </source>
</evidence>
<gene>
    <name evidence="10" type="ORF">FH972_022151</name>
</gene>
<evidence type="ECO:0000256" key="7">
    <source>
        <dbReference type="ARBA" id="ARBA00023136"/>
    </source>
</evidence>
<evidence type="ECO:0000256" key="5">
    <source>
        <dbReference type="ARBA" id="ARBA00022989"/>
    </source>
</evidence>
<evidence type="ECO:0000256" key="3">
    <source>
        <dbReference type="ARBA" id="ARBA00022448"/>
    </source>
</evidence>
<sequence>MAARERRPSGDSQKSMDSCPRRPRSAAAEWLRTQALLTPIRKIIRLLLRFLPERNFITVHYAYFIFTCLLSAVIFWGSSTSAPVSFIDALFLCSSAMTEAGLNTVNLSRLNTWQQFMLMGLIIIGSAIWVSAFVVFARLQAFQHNFADVIKRRQQTARSRRQQNSSRTGSLVSGQKLTMLPLSTKDLSGTSSPLDDASGSDAAGDKQAASPRTHVNQDLAGLDLRRVSFGWSKDSDGGRPYLKDLIDSNLESGVSSLHHARPSSSSSRRVQQSHRTKQHSVFSFTGIGAIATSNLRPRSSAKRRSSPYAETNSIPLNAERTSAWFPSKAGYFMRNSQVHGLSAGERRELGGREYSAVKFLSVIVPVYFILMQLLGSIGLAAWVAYHRPDTARANGMNPWWVGAFNGISAFNNSGMSLLDANMVAFQDSVYMLCTMGFLILAGNTAYPCFLRLIIWTMWKLLPANDDAWADERANLRFLLDHPRRCYTNLFPARHTWWLAGAVVVLNSIDWAAFELLNIGNDKITSLPNGTEVLAGLFQALAVRSGGFYVVPITSTRVSLQVLAGDAELLGAVGVLGLGLHLDANNLDRLCRKSAREQGSDKHRETYLVPRTQTTTKTTGQDLLRDTQLIVLALAGEALDGVLGDSAQPETRAPVGDLAHGNSVDALVDAADALGAVNGHEGLDGAWGLHAGGGDLVLCDLDGLHAGAEAHGRVGLRQAADHATCDAADEGGGAEGACVVLGLGGDEEQHGAFGGGFDPGPGDETLVDCGDRVLARPEPSSKLLNLTGFFSRGWEPWGAAAADILRRSEAVEGPDQGNADASSLEVGSVEEATGTGLSKQGVNNLCKETKLNSSLAVIQYGQRAYQELWIELLHNNQDLSEE</sequence>
<feature type="transmembrane region" description="Helical" evidence="9">
    <location>
        <begin position="356"/>
        <end position="385"/>
    </location>
</feature>
<feature type="transmembrane region" description="Helical" evidence="9">
    <location>
        <begin position="116"/>
        <end position="137"/>
    </location>
</feature>
<dbReference type="InterPro" id="IPR051143">
    <property type="entry name" value="TrkH_K-transport"/>
</dbReference>
<dbReference type="AlphaFoldDB" id="A0A5N6KRS2"/>
<evidence type="ECO:0000256" key="9">
    <source>
        <dbReference type="SAM" id="Phobius"/>
    </source>
</evidence>
<dbReference type="InterPro" id="IPR003445">
    <property type="entry name" value="Cat_transpt"/>
</dbReference>
<evidence type="ECO:0000256" key="6">
    <source>
        <dbReference type="ARBA" id="ARBA00023065"/>
    </source>
</evidence>
<dbReference type="GO" id="GO:0030007">
    <property type="term" value="P:intracellular potassium ion homeostasis"/>
    <property type="evidence" value="ECO:0007669"/>
    <property type="project" value="TreeGrafter"/>
</dbReference>
<evidence type="ECO:0000313" key="11">
    <source>
        <dbReference type="Proteomes" id="UP000327013"/>
    </source>
</evidence>
<feature type="transmembrane region" description="Helical" evidence="9">
    <location>
        <begin position="55"/>
        <end position="76"/>
    </location>
</feature>
<feature type="transmembrane region" description="Helical" evidence="9">
    <location>
        <begin position="430"/>
        <end position="454"/>
    </location>
</feature>